<keyword evidence="2" id="KW-1185">Reference proteome</keyword>
<name>A0ABQ5KTE0_9EUKA</name>
<gene>
    <name evidence="1" type="ORF">ADUPG1_008822</name>
</gene>
<reference evidence="1" key="1">
    <citation type="submission" date="2022-03" db="EMBL/GenBank/DDBJ databases">
        <title>Draft genome sequence of Aduncisulcus paluster, a free-living microaerophilic Fornicata.</title>
        <authorList>
            <person name="Yuyama I."/>
            <person name="Kume K."/>
            <person name="Tamura T."/>
            <person name="Inagaki Y."/>
            <person name="Hashimoto T."/>
        </authorList>
    </citation>
    <scope>NUCLEOTIDE SEQUENCE</scope>
    <source>
        <strain evidence="1">NY0171</strain>
    </source>
</reference>
<accession>A0ABQ5KTE0</accession>
<organism evidence="1 2">
    <name type="scientific">Aduncisulcus paluster</name>
    <dbReference type="NCBI Taxonomy" id="2918883"/>
    <lineage>
        <taxon>Eukaryota</taxon>
        <taxon>Metamonada</taxon>
        <taxon>Carpediemonas-like organisms</taxon>
        <taxon>Aduncisulcus</taxon>
    </lineage>
</organism>
<evidence type="ECO:0000313" key="1">
    <source>
        <dbReference type="EMBL" id="GKT35722.1"/>
    </source>
</evidence>
<protein>
    <submittedName>
        <fullName evidence="1">Uncharacterized protein</fullName>
    </submittedName>
</protein>
<comment type="caution">
    <text evidence="1">The sequence shown here is derived from an EMBL/GenBank/DDBJ whole genome shotgun (WGS) entry which is preliminary data.</text>
</comment>
<sequence length="1011" mass="116909">MTIASDLAILCDLINYSPSFSEYEKNTRRLEESMVKLSSLSSAIGPLMDLIIEHFGQLFDTKKHDVRSVKNWIIVFHNLCQDDKNPDLFHSSRCCTLWEYFPPLLDAFLDNLSDHSLKDAFLEGIDLLSFFSCDFLHGALLYDRIQPHLDELIKLYFDHKCRKGVRYWARLVAMFATIPSLSSQMTKYSSVVRKCWLYSGTSLDYARYLCNSVWISWKGKRIRVPFDSLLDNIRCVVLRRDRGLKLGKIEYKKHSEQLIEEVCYYSKFSRRERNKCRCTIIIAWKCVCELVELSAAFIPLSDIVRIFTGYTSIKDTLGRWNYEHFFKLSTIFAQKLRETKIDVFAQPFFSWFERLVFPECIDFLKKKAQIKSSANILHSLLSTLVEVSTLPVDIHQAMFDMFIQHFMAIFSQMRDIESDGESFASILRITTNIVSSFSAKEKQSEKHAALLLESVPLFLRSCNMLETSINDSSILFSNSVMVHVLDFFNIFIDTPPLSHSSFFTSLIFLRIEHILFEWISLMKRHDIAAYHVSPDLLASIALKWTNIMVSASKCEQIHPLFFQDKLLDAFEWCCGHNKTLDLTQRTSKFTHVKFMAKKHDTMKIDAFSLKSLDDDMDVLSVCSIFISSRNTLFSMFEPEMMMCSGSTPSTLAVDSKLSIHQASKYLCVVLSSWYRHSFENETKILSKSEQLLSLAALNTTFEQWFGLVGMNVEEKLLSPSRDILDDILELGYQFIRGNERVSKRKLRFSTTYQHLLDFVTRYISSHLCIPLSDSSDGTGRSAHCSPRELDFLADRVETVMDILEAISRFSFSEIQEQVFHDVKVLFDVCIATDWYKGRGKEFIGKWFKTLAQVTWDHQLNDVAVPVCKRFIQILPRISRVFPQYCPDRPKDLKFLSDDIGCVLRFMLNLCCDVAYYKPIYSTIKRHVGGWFEAIKATKDTRGRFDRRNIRSISQLLATLSECSANSVLLQEHTLSMQWCNRNGAEVEDLKVFLDNCVSILSTIEEALSNDM</sequence>
<evidence type="ECO:0000313" key="2">
    <source>
        <dbReference type="Proteomes" id="UP001057375"/>
    </source>
</evidence>
<dbReference type="EMBL" id="BQXS01011050">
    <property type="protein sequence ID" value="GKT35722.1"/>
    <property type="molecule type" value="Genomic_DNA"/>
</dbReference>
<dbReference type="Proteomes" id="UP001057375">
    <property type="component" value="Unassembled WGS sequence"/>
</dbReference>
<proteinExistence type="predicted"/>
<feature type="non-terminal residue" evidence="1">
    <location>
        <position position="1011"/>
    </location>
</feature>